<dbReference type="SUPFAM" id="SSF48264">
    <property type="entry name" value="Cytochrome P450"/>
    <property type="match status" value="1"/>
</dbReference>
<evidence type="ECO:0000256" key="4">
    <source>
        <dbReference type="ARBA" id="ARBA00023002"/>
    </source>
</evidence>
<accession>A0A9W6GA66</accession>
<sequence>MGLPPKDFDRDPVACLARLRDEYGDVCAFATGKVLLSRPEWTHWALARSNGATVAQQIEEPRQFQRPDLIRDHVETWMAARRTAQWHRLGRDVAERTAPVIRLRLRDFMDASGDSPASLADCQLAVLDAAGSVFVRDLEGSLRSALIAAADALQKGAMASFTLPYWLSPRTRRRLRCNTVWIEALVAHVGARRTSRDAAEPPSDLLDLLLDARDGDRPAFSDLAVAQALSINLGNLYTVGGTGLAWLLTAYGEHDIVRPEAVGAEDWARVVVKETLRLYPSVSLTSRTLSEDAEFGDVTVPAGDSVFLSPLLLHTDPRWWREDPSRFDPARWLAEEVHDPHAYLPYGAGPRICTGVHISNAVLEAAADLLADRAVTGYSGLPKRRWGSITQPKRLRVRIGRGTGSS</sequence>
<dbReference type="GO" id="GO:0004497">
    <property type="term" value="F:monooxygenase activity"/>
    <property type="evidence" value="ECO:0007669"/>
    <property type="project" value="UniProtKB-KW"/>
</dbReference>
<dbReference type="PRINTS" id="PR00359">
    <property type="entry name" value="BP450"/>
</dbReference>
<dbReference type="InterPro" id="IPR036396">
    <property type="entry name" value="Cyt_P450_sf"/>
</dbReference>
<dbReference type="RefSeq" id="WP_270113343.1">
    <property type="nucleotide sequence ID" value="NZ_BAAAOL010000017.1"/>
</dbReference>
<keyword evidence="3" id="KW-0479">Metal-binding</keyword>
<dbReference type="EMBL" id="BSDT01000001">
    <property type="protein sequence ID" value="GLI43013.1"/>
    <property type="molecule type" value="Genomic_DNA"/>
</dbReference>
<comment type="similarity">
    <text evidence="1">Belongs to the cytochrome P450 family.</text>
</comment>
<dbReference type="Proteomes" id="UP001144313">
    <property type="component" value="Unassembled WGS sequence"/>
</dbReference>
<evidence type="ECO:0000256" key="6">
    <source>
        <dbReference type="ARBA" id="ARBA00023033"/>
    </source>
</evidence>
<organism evidence="7 8">
    <name type="scientific">Glycomyces algeriensis</name>
    <dbReference type="NCBI Taxonomy" id="256037"/>
    <lineage>
        <taxon>Bacteria</taxon>
        <taxon>Bacillati</taxon>
        <taxon>Actinomycetota</taxon>
        <taxon>Actinomycetes</taxon>
        <taxon>Glycomycetales</taxon>
        <taxon>Glycomycetaceae</taxon>
        <taxon>Glycomyces</taxon>
    </lineage>
</organism>
<evidence type="ECO:0008006" key="9">
    <source>
        <dbReference type="Google" id="ProtNLM"/>
    </source>
</evidence>
<evidence type="ECO:0000256" key="5">
    <source>
        <dbReference type="ARBA" id="ARBA00023004"/>
    </source>
</evidence>
<dbReference type="AlphaFoldDB" id="A0A9W6GA66"/>
<protein>
    <recommendedName>
        <fullName evidence="9">Cytochrome P450</fullName>
    </recommendedName>
</protein>
<keyword evidence="6" id="KW-0503">Monooxygenase</keyword>
<keyword evidence="4" id="KW-0560">Oxidoreductase</keyword>
<name>A0A9W6GA66_9ACTN</name>
<proteinExistence type="inferred from homology"/>
<dbReference type="PANTHER" id="PTHR24291:SF50">
    <property type="entry name" value="BIFUNCTIONAL ALBAFLAVENONE MONOOXYGENASE_TERPENE SYNTHASE"/>
    <property type="match status" value="1"/>
</dbReference>
<keyword evidence="2" id="KW-0349">Heme</keyword>
<keyword evidence="8" id="KW-1185">Reference proteome</keyword>
<keyword evidence="5" id="KW-0408">Iron</keyword>
<dbReference type="CDD" id="cd00302">
    <property type="entry name" value="cytochrome_P450"/>
    <property type="match status" value="1"/>
</dbReference>
<dbReference type="InterPro" id="IPR050196">
    <property type="entry name" value="Cytochrome_P450_Monoox"/>
</dbReference>
<evidence type="ECO:0000313" key="7">
    <source>
        <dbReference type="EMBL" id="GLI43013.1"/>
    </source>
</evidence>
<reference evidence="7" key="1">
    <citation type="submission" date="2022-12" db="EMBL/GenBank/DDBJ databases">
        <title>Reference genome sequencing for broad-spectrum identification of bacterial and archaeal isolates by mass spectrometry.</title>
        <authorList>
            <person name="Sekiguchi Y."/>
            <person name="Tourlousse D.M."/>
        </authorList>
    </citation>
    <scope>NUCLEOTIDE SEQUENCE</scope>
    <source>
        <strain evidence="7">LLR39Z86</strain>
    </source>
</reference>
<dbReference type="Pfam" id="PF00067">
    <property type="entry name" value="p450"/>
    <property type="match status" value="1"/>
</dbReference>
<evidence type="ECO:0000256" key="3">
    <source>
        <dbReference type="ARBA" id="ARBA00022723"/>
    </source>
</evidence>
<dbReference type="Gene3D" id="1.10.630.10">
    <property type="entry name" value="Cytochrome P450"/>
    <property type="match status" value="1"/>
</dbReference>
<dbReference type="InterPro" id="IPR001128">
    <property type="entry name" value="Cyt_P450"/>
</dbReference>
<dbReference type="GO" id="GO:0016705">
    <property type="term" value="F:oxidoreductase activity, acting on paired donors, with incorporation or reduction of molecular oxygen"/>
    <property type="evidence" value="ECO:0007669"/>
    <property type="project" value="InterPro"/>
</dbReference>
<dbReference type="GO" id="GO:0020037">
    <property type="term" value="F:heme binding"/>
    <property type="evidence" value="ECO:0007669"/>
    <property type="project" value="InterPro"/>
</dbReference>
<comment type="caution">
    <text evidence="7">The sequence shown here is derived from an EMBL/GenBank/DDBJ whole genome shotgun (WGS) entry which is preliminary data.</text>
</comment>
<evidence type="ECO:0000313" key="8">
    <source>
        <dbReference type="Proteomes" id="UP001144313"/>
    </source>
</evidence>
<evidence type="ECO:0000256" key="2">
    <source>
        <dbReference type="ARBA" id="ARBA00022617"/>
    </source>
</evidence>
<evidence type="ECO:0000256" key="1">
    <source>
        <dbReference type="ARBA" id="ARBA00010617"/>
    </source>
</evidence>
<gene>
    <name evidence="7" type="ORF">GALLR39Z86_28630</name>
</gene>
<dbReference type="GO" id="GO:0005506">
    <property type="term" value="F:iron ion binding"/>
    <property type="evidence" value="ECO:0007669"/>
    <property type="project" value="InterPro"/>
</dbReference>
<dbReference type="PANTHER" id="PTHR24291">
    <property type="entry name" value="CYTOCHROME P450 FAMILY 4"/>
    <property type="match status" value="1"/>
</dbReference>
<dbReference type="InterPro" id="IPR002397">
    <property type="entry name" value="Cyt_P450_B"/>
</dbReference>